<keyword evidence="2" id="KW-0274">FAD</keyword>
<dbReference type="GO" id="GO:0019154">
    <property type="term" value="F:glycolate dehydrogenase activity"/>
    <property type="evidence" value="ECO:0007669"/>
    <property type="project" value="UniProtKB-EC"/>
</dbReference>
<reference evidence="6" key="1">
    <citation type="submission" date="2023-07" db="EMBL/GenBank/DDBJ databases">
        <title>Genome-based characterization of strain KMM 296 and proposal for reclassification of Cobetia litoralis and Cobetia pacifica, and emended description of the species Cobetia amphilecti and Cobetia marina.</title>
        <authorList>
            <person name="Balabanova L."/>
            <person name="Nedashkovskaya O."/>
        </authorList>
    </citation>
    <scope>NUCLEOTIDE SEQUENCE [LARGE SCALE GENOMIC DNA]</scope>
    <source>
        <strain evidence="6">NRIC 0815</strain>
    </source>
</reference>
<evidence type="ECO:0000256" key="1">
    <source>
        <dbReference type="ARBA" id="ARBA00022630"/>
    </source>
</evidence>
<dbReference type="NCBIfam" id="NF008439">
    <property type="entry name" value="PRK11282.1"/>
    <property type="match status" value="1"/>
</dbReference>
<dbReference type="Gene3D" id="3.30.465.10">
    <property type="match status" value="1"/>
</dbReference>
<keyword evidence="6" id="KW-1185">Reference proteome</keyword>
<gene>
    <name evidence="5" type="primary">glcE</name>
    <name evidence="5" type="ORF">QLT01_12440</name>
</gene>
<dbReference type="EMBL" id="JASCSA010000009">
    <property type="protein sequence ID" value="MDI5885162.1"/>
    <property type="molecule type" value="Genomic_DNA"/>
</dbReference>
<evidence type="ECO:0000313" key="5">
    <source>
        <dbReference type="EMBL" id="MDI5885162.1"/>
    </source>
</evidence>
<feature type="domain" description="FAD-binding PCMH-type" evidence="4">
    <location>
        <begin position="16"/>
        <end position="199"/>
    </location>
</feature>
<dbReference type="PROSITE" id="PS51387">
    <property type="entry name" value="FAD_PCMH"/>
    <property type="match status" value="1"/>
</dbReference>
<feature type="compositionally biased region" description="Basic and acidic residues" evidence="3">
    <location>
        <begin position="34"/>
        <end position="48"/>
    </location>
</feature>
<dbReference type="Pfam" id="PF01565">
    <property type="entry name" value="FAD_binding_4"/>
    <property type="match status" value="1"/>
</dbReference>
<dbReference type="SUPFAM" id="SSF55103">
    <property type="entry name" value="FAD-linked oxidases, C-terminal domain"/>
    <property type="match status" value="1"/>
</dbReference>
<evidence type="ECO:0000256" key="3">
    <source>
        <dbReference type="SAM" id="MobiDB-lite"/>
    </source>
</evidence>
<accession>A0ABT6UR28</accession>
<dbReference type="Proteomes" id="UP001229025">
    <property type="component" value="Unassembled WGS sequence"/>
</dbReference>
<dbReference type="InterPro" id="IPR016164">
    <property type="entry name" value="FAD-linked_Oxase-like_C"/>
</dbReference>
<dbReference type="SUPFAM" id="SSF56176">
    <property type="entry name" value="FAD-binding/transporter-associated domain-like"/>
    <property type="match status" value="1"/>
</dbReference>
<comment type="caution">
    <text evidence="5">The sequence shown here is derived from an EMBL/GenBank/DDBJ whole genome shotgun (WGS) entry which is preliminary data.</text>
</comment>
<dbReference type="RefSeq" id="WP_284727095.1">
    <property type="nucleotide sequence ID" value="NZ_JASCSA010000009.1"/>
</dbReference>
<evidence type="ECO:0000313" key="6">
    <source>
        <dbReference type="Proteomes" id="UP001229025"/>
    </source>
</evidence>
<keyword evidence="1" id="KW-0285">Flavoprotein</keyword>
<dbReference type="InterPro" id="IPR036318">
    <property type="entry name" value="FAD-bd_PCMH-like_sf"/>
</dbReference>
<keyword evidence="5" id="KW-0560">Oxidoreductase</keyword>
<dbReference type="PANTHER" id="PTHR11748:SF103">
    <property type="entry name" value="GLYCOLATE OXIDASE SUBUNIT GLCE"/>
    <property type="match status" value="1"/>
</dbReference>
<name>A0ABT6UR28_9GAMM</name>
<dbReference type="EC" id="1.1.99.14" evidence="5"/>
<dbReference type="InterPro" id="IPR016169">
    <property type="entry name" value="FAD-bd_PCMH_sub2"/>
</dbReference>
<organism evidence="5 6">
    <name type="scientific">Cobetia amphilecti</name>
    <dbReference type="NCBI Taxonomy" id="1055104"/>
    <lineage>
        <taxon>Bacteria</taxon>
        <taxon>Pseudomonadati</taxon>
        <taxon>Pseudomonadota</taxon>
        <taxon>Gammaproteobacteria</taxon>
        <taxon>Oceanospirillales</taxon>
        <taxon>Halomonadaceae</taxon>
        <taxon>Cobetia</taxon>
    </lineage>
</organism>
<feature type="compositionally biased region" description="Low complexity" evidence="3">
    <location>
        <begin position="19"/>
        <end position="32"/>
    </location>
</feature>
<evidence type="ECO:0000259" key="4">
    <source>
        <dbReference type="PROSITE" id="PS51387"/>
    </source>
</evidence>
<evidence type="ECO:0000256" key="2">
    <source>
        <dbReference type="ARBA" id="ARBA00022827"/>
    </source>
</evidence>
<dbReference type="InterPro" id="IPR016166">
    <property type="entry name" value="FAD-bd_PCMH"/>
</dbReference>
<dbReference type="InterPro" id="IPR006094">
    <property type="entry name" value="Oxid_FAD_bind_N"/>
</dbReference>
<proteinExistence type="predicted"/>
<protein>
    <submittedName>
        <fullName evidence="5">Glycolate oxidase subunit GlcE</fullName>
        <ecNumber evidence="5">1.1.99.14</ecNumber>
    </submittedName>
</protein>
<sequence>MPEPDDSLQDQVPSHAECATPAASQPPQQQDASEALREQVRAAHEAKRPLRIAGSGSKAFLGREVAAAEVLDMRAHHGITHYDPVELMVSVRAGTPLATLEAVLAEQGQHLSCEPPHFGPAATVGGTLASGLSGPRRPWSGSLRDLVLGTRIISADGKALRFGGEVMKNVAGYDLSRLMCGAQGTLGVISEVSLKVMPRPVASESLCLELSLAEALTRLNAWGRTPLPITATSWHDGRLTLRLEGGERSVQAGCEQLGGEALTADQATAHWTELREHRLPFFSARAPHQALWRLSLPLALALDHLEWQAAVSELLGPVDDADLLCDWAGAQRWLASDAPAQRIRSLASRLGGHAICYTPGTVAAEDSPLMPLAAPNARYHLQLKQQLDPHGILNPGRLYAEM</sequence>
<feature type="region of interest" description="Disordered" evidence="3">
    <location>
        <begin position="1"/>
        <end position="49"/>
    </location>
</feature>
<dbReference type="PANTHER" id="PTHR11748">
    <property type="entry name" value="D-LACTATE DEHYDROGENASE"/>
    <property type="match status" value="1"/>
</dbReference>